<keyword evidence="1" id="KW-0472">Membrane</keyword>
<proteinExistence type="predicted"/>
<gene>
    <name evidence="2" type="ORF">GND98_015920</name>
</gene>
<feature type="transmembrane region" description="Helical" evidence="1">
    <location>
        <begin position="242"/>
        <end position="264"/>
    </location>
</feature>
<keyword evidence="1" id="KW-0812">Transmembrane</keyword>
<protein>
    <recommendedName>
        <fullName evidence="4">O-antigen ligase domain-containing protein</fullName>
    </recommendedName>
</protein>
<feature type="transmembrane region" description="Helical" evidence="1">
    <location>
        <begin position="211"/>
        <end position="230"/>
    </location>
</feature>
<dbReference type="AlphaFoldDB" id="A0A6L9ERY1"/>
<reference evidence="2 3" key="1">
    <citation type="submission" date="2020-01" db="EMBL/GenBank/DDBJ databases">
        <title>Genome sequence of a 1,3-propanediol producer, Clostridium butyricum S3.</title>
        <authorList>
            <person name="Zhou J."/>
        </authorList>
    </citation>
    <scope>NUCLEOTIDE SEQUENCE [LARGE SCALE GENOMIC DNA]</scope>
    <source>
        <strain evidence="2 3">S3</strain>
    </source>
</reference>
<dbReference type="EMBL" id="WOFV02000065">
    <property type="protein sequence ID" value="NAS19302.1"/>
    <property type="molecule type" value="Genomic_DNA"/>
</dbReference>
<evidence type="ECO:0000313" key="3">
    <source>
        <dbReference type="Proteomes" id="UP000474042"/>
    </source>
</evidence>
<evidence type="ECO:0000313" key="2">
    <source>
        <dbReference type="EMBL" id="NAS19302.1"/>
    </source>
</evidence>
<evidence type="ECO:0000256" key="1">
    <source>
        <dbReference type="SAM" id="Phobius"/>
    </source>
</evidence>
<keyword evidence="1" id="KW-1133">Transmembrane helix</keyword>
<dbReference type="Proteomes" id="UP000474042">
    <property type="component" value="Unassembled WGS sequence"/>
</dbReference>
<evidence type="ECO:0008006" key="4">
    <source>
        <dbReference type="Google" id="ProtNLM"/>
    </source>
</evidence>
<feature type="transmembrane region" description="Helical" evidence="1">
    <location>
        <begin position="119"/>
        <end position="140"/>
    </location>
</feature>
<name>A0A6L9ERY1_CLOBU</name>
<organism evidence="2 3">
    <name type="scientific">Clostridium butyricum</name>
    <dbReference type="NCBI Taxonomy" id="1492"/>
    <lineage>
        <taxon>Bacteria</taxon>
        <taxon>Bacillati</taxon>
        <taxon>Bacillota</taxon>
        <taxon>Clostridia</taxon>
        <taxon>Eubacteriales</taxon>
        <taxon>Clostridiaceae</taxon>
        <taxon>Clostridium</taxon>
    </lineage>
</organism>
<sequence>MGSILNVINSNSTVFLSWGGEKYIPSYYNIYFETQSINIFGIKLIRNTGIFTEAPMYNFVLCISLSVELFLKEKKINSKIAILMITIITTITTTGIVIMSILISLSILFNKNKSNLRSILKYITFPIILLILCGISMKFINDKMNASIGKTASFSVRVDDYKIGFEVLNDYKLNGVGFLNHDFVKSYMNTSERDTDVGGSNSIMIIVSQGGIYLSIIYLVAIISFFVITLKKRQRNLLIFNMIIAILMAVTNIPYTNIILLYLAMGLTSNIEEKNIIYN</sequence>
<feature type="transmembrane region" description="Helical" evidence="1">
    <location>
        <begin position="83"/>
        <end position="107"/>
    </location>
</feature>
<comment type="caution">
    <text evidence="2">The sequence shown here is derived from an EMBL/GenBank/DDBJ whole genome shotgun (WGS) entry which is preliminary data.</text>
</comment>
<accession>A0A6L9ERY1</accession>